<dbReference type="InterPro" id="IPR053924">
    <property type="entry name" value="RecX_HTH_2nd"/>
</dbReference>
<keyword evidence="8" id="KW-1185">Reference proteome</keyword>
<evidence type="ECO:0000256" key="2">
    <source>
        <dbReference type="ARBA" id="ARBA00009695"/>
    </source>
</evidence>
<dbReference type="HAMAP" id="MF_01114">
    <property type="entry name" value="RecX"/>
    <property type="match status" value="1"/>
</dbReference>
<organism evidence="7 8">
    <name type="scientific">Olsenella profusa</name>
    <dbReference type="NCBI Taxonomy" id="138595"/>
    <lineage>
        <taxon>Bacteria</taxon>
        <taxon>Bacillati</taxon>
        <taxon>Actinomycetota</taxon>
        <taxon>Coriobacteriia</taxon>
        <taxon>Coriobacteriales</taxon>
        <taxon>Atopobiaceae</taxon>
        <taxon>Olsenella</taxon>
    </lineage>
</organism>
<protein>
    <recommendedName>
        <fullName evidence="3 5">Regulatory protein RecX</fullName>
    </recommendedName>
</protein>
<feature type="domain" description="RecX second three-helical" evidence="6">
    <location>
        <begin position="126"/>
        <end position="158"/>
    </location>
</feature>
<evidence type="ECO:0000313" key="7">
    <source>
        <dbReference type="EMBL" id="MBM6775275.1"/>
    </source>
</evidence>
<name>A0ABS2F312_9ACTN</name>
<evidence type="ECO:0000256" key="1">
    <source>
        <dbReference type="ARBA" id="ARBA00004496"/>
    </source>
</evidence>
<comment type="function">
    <text evidence="5">Modulates RecA activity.</text>
</comment>
<dbReference type="PANTHER" id="PTHR33602">
    <property type="entry name" value="REGULATORY PROTEIN RECX FAMILY PROTEIN"/>
    <property type="match status" value="1"/>
</dbReference>
<dbReference type="RefSeq" id="WP_204793614.1">
    <property type="nucleotide sequence ID" value="NZ_JACSNQ010000014.1"/>
</dbReference>
<comment type="similarity">
    <text evidence="2 5">Belongs to the RecX family.</text>
</comment>
<dbReference type="InterPro" id="IPR036388">
    <property type="entry name" value="WH-like_DNA-bd_sf"/>
</dbReference>
<evidence type="ECO:0000256" key="5">
    <source>
        <dbReference type="HAMAP-Rule" id="MF_01114"/>
    </source>
</evidence>
<dbReference type="Pfam" id="PF02631">
    <property type="entry name" value="RecX_HTH2"/>
    <property type="match status" value="1"/>
</dbReference>
<dbReference type="PANTHER" id="PTHR33602:SF1">
    <property type="entry name" value="REGULATORY PROTEIN RECX FAMILY PROTEIN"/>
    <property type="match status" value="1"/>
</dbReference>
<evidence type="ECO:0000256" key="4">
    <source>
        <dbReference type="ARBA" id="ARBA00022490"/>
    </source>
</evidence>
<evidence type="ECO:0000259" key="6">
    <source>
        <dbReference type="Pfam" id="PF02631"/>
    </source>
</evidence>
<sequence length="223" mass="24883">MSDPTLSWDVELPARTARSLAGRPPRATLSVATSERGDEQWSLPVAVGRRLVRVRDGEGTSPSSRAELLHLVGELSRSCGRERVEALVGRRDYSTHELAVRLARDGYRRALVDELVERARSCGLVDDARYASVFIRSKVAAGWGRSKIARELSRRGIEVGEVEGWPEEYFDADEEHARALSLASRRRLTGKNDFERIVRFLCGRGFAYALASEVAREVTDGRN</sequence>
<proteinExistence type="inferred from homology"/>
<comment type="caution">
    <text evidence="7">The sequence shown here is derived from an EMBL/GenBank/DDBJ whole genome shotgun (WGS) entry which is preliminary data.</text>
</comment>
<keyword evidence="4 5" id="KW-0963">Cytoplasm</keyword>
<evidence type="ECO:0000256" key="3">
    <source>
        <dbReference type="ARBA" id="ARBA00018111"/>
    </source>
</evidence>
<gene>
    <name evidence="5" type="primary">recX</name>
    <name evidence="7" type="ORF">H9X80_06930</name>
</gene>
<dbReference type="Proteomes" id="UP000712527">
    <property type="component" value="Unassembled WGS sequence"/>
</dbReference>
<dbReference type="EMBL" id="JACSNQ010000014">
    <property type="protein sequence ID" value="MBM6775275.1"/>
    <property type="molecule type" value="Genomic_DNA"/>
</dbReference>
<comment type="subcellular location">
    <subcellularLocation>
        <location evidence="1 5">Cytoplasm</location>
    </subcellularLocation>
</comment>
<dbReference type="InterPro" id="IPR003783">
    <property type="entry name" value="Regulatory_RecX"/>
</dbReference>
<reference evidence="7 8" key="1">
    <citation type="journal article" date="2021" name="Sci. Rep.">
        <title>The distribution of antibiotic resistance genes in chicken gut microbiota commensals.</title>
        <authorList>
            <person name="Juricova H."/>
            <person name="Matiasovicova J."/>
            <person name="Kubasova T."/>
            <person name="Cejkova D."/>
            <person name="Rychlik I."/>
        </authorList>
    </citation>
    <scope>NUCLEOTIDE SEQUENCE [LARGE SCALE GENOMIC DNA]</scope>
    <source>
        <strain evidence="7 8">An794</strain>
    </source>
</reference>
<accession>A0ABS2F312</accession>
<evidence type="ECO:0000313" key="8">
    <source>
        <dbReference type="Proteomes" id="UP000712527"/>
    </source>
</evidence>
<dbReference type="Gene3D" id="1.10.10.10">
    <property type="entry name" value="Winged helix-like DNA-binding domain superfamily/Winged helix DNA-binding domain"/>
    <property type="match status" value="1"/>
</dbReference>